<dbReference type="InterPro" id="IPR050177">
    <property type="entry name" value="Lipid_A_modif_metabolic_enz"/>
</dbReference>
<feature type="domain" description="NAD-dependent epimerase/dehydratase" evidence="1">
    <location>
        <begin position="23"/>
        <end position="289"/>
    </location>
</feature>
<dbReference type="AlphaFoldDB" id="A0A8H3IBI5"/>
<dbReference type="Pfam" id="PF01370">
    <property type="entry name" value="Epimerase"/>
    <property type="match status" value="1"/>
</dbReference>
<accession>A0A8H3IBI5</accession>
<dbReference type="InterPro" id="IPR001509">
    <property type="entry name" value="Epimerase_deHydtase"/>
</dbReference>
<dbReference type="PANTHER" id="PTHR43245:SF11">
    <property type="entry name" value="LD23561P"/>
    <property type="match status" value="1"/>
</dbReference>
<dbReference type="PANTHER" id="PTHR43245">
    <property type="entry name" value="BIFUNCTIONAL POLYMYXIN RESISTANCE PROTEIN ARNA"/>
    <property type="match status" value="1"/>
</dbReference>
<dbReference type="EMBL" id="CAJPDS010000029">
    <property type="protein sequence ID" value="CAF9921997.1"/>
    <property type="molecule type" value="Genomic_DNA"/>
</dbReference>
<sequence length="428" mass="47026">MAEPTKQEGAWNSSTGTDGKPAVLIIGGLGYIGRFLALHLHQNNLASEVRLVDKVLPQLARLAPEFSEACSQDKFMQADASRERESLIMPNRLLIPVYINVDADGYQCGCLESLSRIFTPVTASEYTYVFNCGGETRYSQDDSVYSARSLALSLNLGRECARRKTPALVEFSTGMVYKPPSSSAVSSGGCTETANLKPWLKIAKYKLQVEEGLEKLAKEQGLQYASLRLAHVYGPYDVGFIARGLCLARVYKSQGKEMKWLWSKDLRVNTVHVSDVCRAAWSAASWCAANPPATTSSALLSERAFNIVDEGDTSQGTLATIFGSIFGIQTGFQGTLISSFARFNLDSVVDDVNEEILQPWADLLKENGIAESGPLTPFMEKELLKDCDLSLNAAKAERVLGWTRSKPKLGEEEVKEVLGSYGKMNWWP</sequence>
<evidence type="ECO:0000313" key="3">
    <source>
        <dbReference type="Proteomes" id="UP000664521"/>
    </source>
</evidence>
<comment type="caution">
    <text evidence="2">The sequence shown here is derived from an EMBL/GenBank/DDBJ whole genome shotgun (WGS) entry which is preliminary data.</text>
</comment>
<dbReference type="Proteomes" id="UP000664521">
    <property type="component" value="Unassembled WGS sequence"/>
</dbReference>
<dbReference type="OrthoDB" id="16464at2759"/>
<proteinExistence type="predicted"/>
<keyword evidence="3" id="KW-1185">Reference proteome</keyword>
<dbReference type="SUPFAM" id="SSF51735">
    <property type="entry name" value="NAD(P)-binding Rossmann-fold domains"/>
    <property type="match status" value="1"/>
</dbReference>
<evidence type="ECO:0000259" key="1">
    <source>
        <dbReference type="Pfam" id="PF01370"/>
    </source>
</evidence>
<protein>
    <recommendedName>
        <fullName evidence="1">NAD-dependent epimerase/dehydratase domain-containing protein</fullName>
    </recommendedName>
</protein>
<reference evidence="2" key="1">
    <citation type="submission" date="2021-03" db="EMBL/GenBank/DDBJ databases">
        <authorList>
            <person name="Tagirdzhanova G."/>
        </authorList>
    </citation>
    <scope>NUCLEOTIDE SEQUENCE</scope>
</reference>
<dbReference type="Gene3D" id="3.40.50.720">
    <property type="entry name" value="NAD(P)-binding Rossmann-like Domain"/>
    <property type="match status" value="1"/>
</dbReference>
<organism evidence="2 3">
    <name type="scientific">Heterodermia speciosa</name>
    <dbReference type="NCBI Taxonomy" id="116794"/>
    <lineage>
        <taxon>Eukaryota</taxon>
        <taxon>Fungi</taxon>
        <taxon>Dikarya</taxon>
        <taxon>Ascomycota</taxon>
        <taxon>Pezizomycotina</taxon>
        <taxon>Lecanoromycetes</taxon>
        <taxon>OSLEUM clade</taxon>
        <taxon>Lecanoromycetidae</taxon>
        <taxon>Caliciales</taxon>
        <taxon>Physciaceae</taxon>
        <taxon>Heterodermia</taxon>
    </lineage>
</organism>
<dbReference type="InterPro" id="IPR036291">
    <property type="entry name" value="NAD(P)-bd_dom_sf"/>
</dbReference>
<evidence type="ECO:0000313" key="2">
    <source>
        <dbReference type="EMBL" id="CAF9921997.1"/>
    </source>
</evidence>
<name>A0A8H3IBI5_9LECA</name>
<gene>
    <name evidence="2" type="ORF">HETSPECPRED_004692</name>
</gene>